<reference evidence="1" key="1">
    <citation type="journal article" date="2014" name="Int. J. Syst. Evol. Microbiol.">
        <title>Complete genome sequence of Corynebacterium casei LMG S-19264T (=DSM 44701T), isolated from a smear-ripened cheese.</title>
        <authorList>
            <consortium name="US DOE Joint Genome Institute (JGI-PGF)"/>
            <person name="Walter F."/>
            <person name="Albersmeier A."/>
            <person name="Kalinowski J."/>
            <person name="Ruckert C."/>
        </authorList>
    </citation>
    <scope>NUCLEOTIDE SEQUENCE</scope>
    <source>
        <strain evidence="1">CGMCC 1.15254</strain>
    </source>
</reference>
<name>A0A917C6W3_9PROT</name>
<accession>A0A917C6W3</accession>
<proteinExistence type="predicted"/>
<evidence type="ECO:0000313" key="1">
    <source>
        <dbReference type="EMBL" id="GGF74942.1"/>
    </source>
</evidence>
<reference evidence="1" key="2">
    <citation type="submission" date="2020-09" db="EMBL/GenBank/DDBJ databases">
        <authorList>
            <person name="Sun Q."/>
            <person name="Zhou Y."/>
        </authorList>
    </citation>
    <scope>NUCLEOTIDE SEQUENCE</scope>
    <source>
        <strain evidence="1">CGMCC 1.15254</strain>
    </source>
</reference>
<evidence type="ECO:0000313" key="2">
    <source>
        <dbReference type="Proteomes" id="UP000632498"/>
    </source>
</evidence>
<protein>
    <submittedName>
        <fullName evidence="1">Uncharacterized protein</fullName>
    </submittedName>
</protein>
<sequence length="155" mass="17780">MSFEREDNRDRQAEWRLKQEEKGLVQVRVWVPKDREADIKEYALCLRDGVDFTASTGKQKYQAKKLAKELEVGLPPERILNDKYRLDVWMTAIQCLEGIIDLPKHPHGRQASKAQIEKAEEFAAQLGVEPPRHFYEGHLSLGGWITRARSLGAGP</sequence>
<keyword evidence="2" id="KW-1185">Reference proteome</keyword>
<dbReference type="RefSeq" id="WP_188666934.1">
    <property type="nucleotide sequence ID" value="NZ_BMHV01000035.1"/>
</dbReference>
<dbReference type="Proteomes" id="UP000632498">
    <property type="component" value="Unassembled WGS sequence"/>
</dbReference>
<organism evidence="1 2">
    <name type="scientific">Terasakiella brassicae</name>
    <dbReference type="NCBI Taxonomy" id="1634917"/>
    <lineage>
        <taxon>Bacteria</taxon>
        <taxon>Pseudomonadati</taxon>
        <taxon>Pseudomonadota</taxon>
        <taxon>Alphaproteobacteria</taxon>
        <taxon>Rhodospirillales</taxon>
        <taxon>Terasakiellaceae</taxon>
        <taxon>Terasakiella</taxon>
    </lineage>
</organism>
<dbReference type="AlphaFoldDB" id="A0A917C6W3"/>
<comment type="caution">
    <text evidence="1">The sequence shown here is derived from an EMBL/GenBank/DDBJ whole genome shotgun (WGS) entry which is preliminary data.</text>
</comment>
<dbReference type="EMBL" id="BMHV01000035">
    <property type="protein sequence ID" value="GGF74942.1"/>
    <property type="molecule type" value="Genomic_DNA"/>
</dbReference>
<gene>
    <name evidence="1" type="ORF">GCM10011332_31240</name>
</gene>